<evidence type="ECO:0000256" key="10">
    <source>
        <dbReference type="ARBA" id="ARBA00023242"/>
    </source>
</evidence>
<dbReference type="InterPro" id="IPR049730">
    <property type="entry name" value="SNF2/RAD54-like_C"/>
</dbReference>
<dbReference type="InterPro" id="IPR000953">
    <property type="entry name" value="Chromo/chromo_shadow_dom"/>
</dbReference>
<sequence length="1569" mass="175684">MEDLVDAMDVSQDAAVSVENPDLGGDVNMNVGDDIDTAMEAAPVPSSDTAIQDSQDPSDQDSATAQEDGDQYQLVAARESLDIDLPNKPRLHVIEVELSPPADPDSYEQIPLSWTVQQVHDEIDAGDDTYYSVEFDDGRIEQVAYDELQEMKNGRRSMKRYQEQRFSLNSTIMVNTKRPRPEDDYAESGSDYEDFAKPLKRVKRLAHHGSRRSARQASRQASADTDLEDHDIVNSYIDPDSDEDNSIDNERPTPRNRRSSEASSNTGRKTRSQNTTSTRSLRKYAVTAKESDDELAQPSGSDGDDDHIPYISSDVRGVGRTSRRKPKKTQRSSLPMKGNYGSDSDIEFEVTRRSGRSNRNVKSMRDPELEDDYEAVDERVTNAPKHIAVKENFQTLPPDSQFSNVHSEVCETCRNESGHSNATLIHCQGCSYSYHKACIGQRASREHRASKIGDDSFVLQCKFCIGIYKKKDKRAPDHSMCQTCKLRGASCAEFSPKKTTKQEEKARSENDGQDPVAKVDSKLINNAENVLFRCSICRCGYHFEHLPPTTSAVIDPDNIRDDRIEEYRMQEWTCKDCVIVEHKVDGLVAWRPVDQEAYLDGQVSTDFDEDAIEYLVKWDGRSHFHDVWMPGAWVHGATSGTMRVAFLKREAAQFPKMDSKSAIEEEWLLADVFLGIKYRTRSVSTSKAEDMQRIDEIASVFVKFQGLNYEDVVWDEPPPRDSGAPWDAFEAAYDEYLNGKYFTNIPNDKMRERIADYRTLDFEKECELKSQPPRLQRGKLMEYQINGVNFLLFNFHQQQNVILADEMGLGKTVQVIAFISSLTQDQPKCWPFLIVVPNSTCPNWRRELKQWAPELRVVTYHGGKAAQDLSYRHELFPDGSRSGMKAHVVITSYEAAQNVKSLFSAVKWVGLIVDEGQRLKNEDTLLYKSLQEMKIPCRILLTGTPLQNNKRELFTLLQFIDPKNNAEALDAKYAELTQDNLPELHKLIKPYFLRRTKAQVLKFLPPMGQIILPVTMTVLQEKLSKSIMARNTDLIKAIVSKQKIKAGERKSLNNIFMDLRQCLCHPFCFNSGVEDKTVDSEQMHRNLVEAAPKLLLLNIMLPKLKEKGHRVLIFSQFLHSLTIIEDFLTGLGLAHARIDGSLSALEKQKRIDAYNAPNSSLFAMLLSTRAGGVGINLATADTVIIYDPDFNPHQDIQALSRAHRIGQKRKVLCFQLMTKNTVEEKIMQMGRKKMALDHALIETLDAEEDAVEDVESILKHGAAALFSDDAKDKITYDSASVDKLLDRSALENTNTGKDESAENQFSFARVWANDQGALTSNMDDAVDEESPQENTSIWENILKVREEEHKRQVESQQREYGRGARRRGAQGIDYNNTRVGFLIEGLDGDEGLTPEQRPEPESGASDVDEDELYIDNDIEEDDEYESDGYGAGQAKGTKGTKRKSPTTTESSNKRTKTSTCVNNASSDGQPAARHATTGAEPTGQSAEQRTESGAKDATQSNEQPAPADYAPADGAPVANDAAPDADTESGQQPGEQDSSAGIPAAAADPADANPRTSPTVPAELHATES</sequence>
<feature type="region of interest" description="Disordered" evidence="11">
    <location>
        <begin position="1"/>
        <end position="70"/>
    </location>
</feature>
<dbReference type="PROSITE" id="PS51194">
    <property type="entry name" value="HELICASE_CTER"/>
    <property type="match status" value="1"/>
</dbReference>
<evidence type="ECO:0000259" key="13">
    <source>
        <dbReference type="PROSITE" id="PS51192"/>
    </source>
</evidence>
<dbReference type="Gene3D" id="3.40.50.10810">
    <property type="entry name" value="Tandem AAA-ATPase domain"/>
    <property type="match status" value="1"/>
</dbReference>
<dbReference type="SMART" id="SM00490">
    <property type="entry name" value="HELICc"/>
    <property type="match status" value="1"/>
</dbReference>
<dbReference type="CDD" id="cd18793">
    <property type="entry name" value="SF2_C_SNF"/>
    <property type="match status" value="1"/>
</dbReference>
<evidence type="ECO:0000256" key="7">
    <source>
        <dbReference type="ARBA" id="ARBA00022801"/>
    </source>
</evidence>
<dbReference type="PROSITE" id="PS51192">
    <property type="entry name" value="HELICASE_ATP_BIND_1"/>
    <property type="match status" value="1"/>
</dbReference>
<reference evidence="15" key="1">
    <citation type="submission" date="2023-10" db="EMBL/GenBank/DDBJ databases">
        <authorList>
            <person name="Hackl T."/>
        </authorList>
    </citation>
    <scope>NUCLEOTIDE SEQUENCE</scope>
</reference>
<evidence type="ECO:0000256" key="3">
    <source>
        <dbReference type="ARBA" id="ARBA00022723"/>
    </source>
</evidence>
<evidence type="ECO:0000256" key="2">
    <source>
        <dbReference type="ARBA" id="ARBA00011353"/>
    </source>
</evidence>
<keyword evidence="16" id="KW-1185">Reference proteome</keyword>
<feature type="compositionally biased region" description="Basic residues" evidence="11">
    <location>
        <begin position="321"/>
        <end position="330"/>
    </location>
</feature>
<accession>A0AAI8VE38</accession>
<dbReference type="InterPro" id="IPR001650">
    <property type="entry name" value="Helicase_C-like"/>
</dbReference>
<feature type="compositionally biased region" description="Low complexity" evidence="11">
    <location>
        <begin position="1504"/>
        <end position="1524"/>
    </location>
</feature>
<dbReference type="GO" id="GO:0140658">
    <property type="term" value="F:ATP-dependent chromatin remodeler activity"/>
    <property type="evidence" value="ECO:0007669"/>
    <property type="project" value="TreeGrafter"/>
</dbReference>
<keyword evidence="6" id="KW-0863">Zinc-finger</keyword>
<feature type="compositionally biased region" description="Low complexity" evidence="11">
    <location>
        <begin position="1543"/>
        <end position="1552"/>
    </location>
</feature>
<evidence type="ECO:0000256" key="4">
    <source>
        <dbReference type="ARBA" id="ARBA00022737"/>
    </source>
</evidence>
<evidence type="ECO:0000256" key="5">
    <source>
        <dbReference type="ARBA" id="ARBA00022741"/>
    </source>
</evidence>
<dbReference type="SMART" id="SM00249">
    <property type="entry name" value="PHD"/>
    <property type="match status" value="2"/>
</dbReference>
<evidence type="ECO:0000313" key="15">
    <source>
        <dbReference type="EMBL" id="CAJ2503257.1"/>
    </source>
</evidence>
<dbReference type="GO" id="GO:0005524">
    <property type="term" value="F:ATP binding"/>
    <property type="evidence" value="ECO:0007669"/>
    <property type="project" value="UniProtKB-KW"/>
</dbReference>
<comment type="caution">
    <text evidence="15">The sequence shown here is derived from an EMBL/GenBank/DDBJ whole genome shotgun (WGS) entry which is preliminary data.</text>
</comment>
<dbReference type="InterPro" id="IPR038718">
    <property type="entry name" value="SNF2-like_sf"/>
</dbReference>
<dbReference type="Gene3D" id="3.40.50.300">
    <property type="entry name" value="P-loop containing nucleotide triphosphate hydrolases"/>
    <property type="match status" value="1"/>
</dbReference>
<dbReference type="CDD" id="cd15489">
    <property type="entry name" value="PHD_SF"/>
    <property type="match status" value="2"/>
</dbReference>
<dbReference type="Pfam" id="PF00176">
    <property type="entry name" value="SNF2-rel_dom"/>
    <property type="match status" value="1"/>
</dbReference>
<dbReference type="InterPro" id="IPR016197">
    <property type="entry name" value="Chromo-like_dom_sf"/>
</dbReference>
<feature type="compositionally biased region" description="Acidic residues" evidence="11">
    <location>
        <begin position="1406"/>
        <end position="1426"/>
    </location>
</feature>
<dbReference type="GO" id="GO:0042393">
    <property type="term" value="F:histone binding"/>
    <property type="evidence" value="ECO:0007669"/>
    <property type="project" value="TreeGrafter"/>
</dbReference>
<dbReference type="InterPro" id="IPR000330">
    <property type="entry name" value="SNF2_N"/>
</dbReference>
<evidence type="ECO:0000256" key="9">
    <source>
        <dbReference type="ARBA" id="ARBA00022840"/>
    </source>
</evidence>
<keyword evidence="8" id="KW-0862">Zinc</keyword>
<dbReference type="InterPro" id="IPR055565">
    <property type="entry name" value="DUF7141"/>
</dbReference>
<evidence type="ECO:0000256" key="11">
    <source>
        <dbReference type="SAM" id="MobiDB-lite"/>
    </source>
</evidence>
<feature type="compositionally biased region" description="Low complexity" evidence="11">
    <location>
        <begin position="52"/>
        <end position="62"/>
    </location>
</feature>
<keyword evidence="10" id="KW-0539">Nucleus</keyword>
<dbReference type="GO" id="GO:0005634">
    <property type="term" value="C:nucleus"/>
    <property type="evidence" value="ECO:0007669"/>
    <property type="project" value="UniProtKB-SubCell"/>
</dbReference>
<dbReference type="PANTHER" id="PTHR45623">
    <property type="entry name" value="CHROMODOMAIN-HELICASE-DNA-BINDING PROTEIN 3-RELATED-RELATED"/>
    <property type="match status" value="1"/>
</dbReference>
<dbReference type="GO" id="GO:0003677">
    <property type="term" value="F:DNA binding"/>
    <property type="evidence" value="ECO:0007669"/>
    <property type="project" value="TreeGrafter"/>
</dbReference>
<dbReference type="SUPFAM" id="SSF57903">
    <property type="entry name" value="FYVE/PHD zinc finger"/>
    <property type="match status" value="1"/>
</dbReference>
<evidence type="ECO:0000313" key="16">
    <source>
        <dbReference type="Proteomes" id="UP001295740"/>
    </source>
</evidence>
<dbReference type="GO" id="GO:0003682">
    <property type="term" value="F:chromatin binding"/>
    <property type="evidence" value="ECO:0007669"/>
    <property type="project" value="TreeGrafter"/>
</dbReference>
<feature type="domain" description="Chromo" evidence="12">
    <location>
        <begin position="593"/>
        <end position="658"/>
    </location>
</feature>
<dbReference type="Pfam" id="PF23615">
    <property type="entry name" value="Chromo_MIT1"/>
    <property type="match status" value="1"/>
</dbReference>
<keyword evidence="3" id="KW-0479">Metal-binding</keyword>
<keyword evidence="5" id="KW-0547">Nucleotide-binding</keyword>
<feature type="compositionally biased region" description="Polar residues" evidence="11">
    <location>
        <begin position="261"/>
        <end position="279"/>
    </location>
</feature>
<evidence type="ECO:0000259" key="12">
    <source>
        <dbReference type="PROSITE" id="PS50013"/>
    </source>
</evidence>
<keyword evidence="4" id="KW-0677">Repeat</keyword>
<proteinExistence type="predicted"/>
<dbReference type="InterPro" id="IPR041684">
    <property type="entry name" value="Znf-PHD-like"/>
</dbReference>
<dbReference type="InterPro" id="IPR001965">
    <property type="entry name" value="Znf_PHD"/>
</dbReference>
<feature type="region of interest" description="Disordered" evidence="11">
    <location>
        <begin position="1348"/>
        <end position="1367"/>
    </location>
</feature>
<evidence type="ECO:0000256" key="6">
    <source>
        <dbReference type="ARBA" id="ARBA00022771"/>
    </source>
</evidence>
<dbReference type="GO" id="GO:0008270">
    <property type="term" value="F:zinc ion binding"/>
    <property type="evidence" value="ECO:0007669"/>
    <property type="project" value="UniProtKB-KW"/>
</dbReference>
<feature type="domain" description="Helicase C-terminal" evidence="14">
    <location>
        <begin position="1096"/>
        <end position="1252"/>
    </location>
</feature>
<dbReference type="Pfam" id="PF00271">
    <property type="entry name" value="Helicase_C"/>
    <property type="match status" value="1"/>
</dbReference>
<feature type="compositionally biased region" description="Basic residues" evidence="11">
    <location>
        <begin position="204"/>
        <end position="214"/>
    </location>
</feature>
<keyword evidence="7" id="KW-0378">Hydrolase</keyword>
<dbReference type="Proteomes" id="UP001295740">
    <property type="component" value="Unassembled WGS sequence"/>
</dbReference>
<feature type="compositionally biased region" description="Polar residues" evidence="11">
    <location>
        <begin position="1457"/>
        <end position="1468"/>
    </location>
</feature>
<gene>
    <name evidence="15" type="ORF">KHLLAP_LOCUS3725</name>
</gene>
<dbReference type="CDD" id="cd17919">
    <property type="entry name" value="DEXHc_Snf"/>
    <property type="match status" value="1"/>
</dbReference>
<dbReference type="InterPro" id="IPR056616">
    <property type="entry name" value="Chromo_MIT1"/>
</dbReference>
<comment type="subunit">
    <text evidence="2">Component of the NuA4 histone acetyltransferase complex.</text>
</comment>
<feature type="region of interest" description="Disordered" evidence="11">
    <location>
        <begin position="1386"/>
        <end position="1569"/>
    </location>
</feature>
<dbReference type="InterPro" id="IPR011011">
    <property type="entry name" value="Znf_FYVE_PHD"/>
</dbReference>
<feature type="domain" description="Helicase ATP-binding" evidence="13">
    <location>
        <begin position="792"/>
        <end position="963"/>
    </location>
</feature>
<keyword evidence="9" id="KW-0067">ATP-binding</keyword>
<feature type="compositionally biased region" description="Basic and acidic residues" evidence="11">
    <location>
        <begin position="1348"/>
        <end position="1362"/>
    </location>
</feature>
<feature type="compositionally biased region" description="Polar residues" evidence="11">
    <location>
        <begin position="1528"/>
        <end position="1539"/>
    </location>
</feature>
<evidence type="ECO:0000256" key="8">
    <source>
        <dbReference type="ARBA" id="ARBA00022833"/>
    </source>
</evidence>
<evidence type="ECO:0000256" key="1">
    <source>
        <dbReference type="ARBA" id="ARBA00004123"/>
    </source>
</evidence>
<dbReference type="GO" id="GO:0000785">
    <property type="term" value="C:chromatin"/>
    <property type="evidence" value="ECO:0007669"/>
    <property type="project" value="TreeGrafter"/>
</dbReference>
<dbReference type="PANTHER" id="PTHR45623:SF17">
    <property type="entry name" value="CHROMODOMAIN-HELICASE-DNA-BINDING PROTEIN 3-RELATED"/>
    <property type="match status" value="1"/>
</dbReference>
<dbReference type="InterPro" id="IPR027417">
    <property type="entry name" value="P-loop_NTPase"/>
</dbReference>
<dbReference type="GO" id="GO:0016887">
    <property type="term" value="F:ATP hydrolysis activity"/>
    <property type="evidence" value="ECO:0007669"/>
    <property type="project" value="TreeGrafter"/>
</dbReference>
<dbReference type="InterPro" id="IPR014001">
    <property type="entry name" value="Helicase_ATP-bd"/>
</dbReference>
<comment type="subcellular location">
    <subcellularLocation>
        <location evidence="1">Nucleus</location>
    </subcellularLocation>
</comment>
<protein>
    <submittedName>
        <fullName evidence="15">Uu.00g106510.m01.CDS01</fullName>
    </submittedName>
</protein>
<dbReference type="Pfam" id="PF23614">
    <property type="entry name" value="DUF7141"/>
    <property type="match status" value="1"/>
</dbReference>
<dbReference type="SUPFAM" id="SSF52540">
    <property type="entry name" value="P-loop containing nucleoside triphosphate hydrolases"/>
    <property type="match status" value="2"/>
</dbReference>
<dbReference type="PROSITE" id="PS50013">
    <property type="entry name" value="CHROMO_2"/>
    <property type="match status" value="1"/>
</dbReference>
<name>A0AAI8VE38_9PEZI</name>
<feature type="region of interest" description="Disordered" evidence="11">
    <location>
        <begin position="171"/>
        <end position="191"/>
    </location>
</feature>
<dbReference type="EMBL" id="CAUWAG010000004">
    <property type="protein sequence ID" value="CAJ2503257.1"/>
    <property type="molecule type" value="Genomic_DNA"/>
</dbReference>
<dbReference type="Pfam" id="PF15446">
    <property type="entry name" value="zf-PHD-like"/>
    <property type="match status" value="1"/>
</dbReference>
<organism evidence="15 16">
    <name type="scientific">Anthostomella pinea</name>
    <dbReference type="NCBI Taxonomy" id="933095"/>
    <lineage>
        <taxon>Eukaryota</taxon>
        <taxon>Fungi</taxon>
        <taxon>Dikarya</taxon>
        <taxon>Ascomycota</taxon>
        <taxon>Pezizomycotina</taxon>
        <taxon>Sordariomycetes</taxon>
        <taxon>Xylariomycetidae</taxon>
        <taxon>Xylariales</taxon>
        <taxon>Xylariaceae</taxon>
        <taxon>Anthostomella</taxon>
    </lineage>
</organism>
<evidence type="ECO:0000259" key="14">
    <source>
        <dbReference type="PROSITE" id="PS51194"/>
    </source>
</evidence>
<dbReference type="SMART" id="SM00487">
    <property type="entry name" value="DEXDc"/>
    <property type="match status" value="1"/>
</dbReference>
<feature type="region of interest" description="Disordered" evidence="11">
    <location>
        <begin position="204"/>
        <end position="347"/>
    </location>
</feature>
<dbReference type="SUPFAM" id="SSF54160">
    <property type="entry name" value="Chromo domain-like"/>
    <property type="match status" value="1"/>
</dbReference>